<evidence type="ECO:0000313" key="3">
    <source>
        <dbReference type="Proteomes" id="UP000800092"/>
    </source>
</evidence>
<evidence type="ECO:0000256" key="1">
    <source>
        <dbReference type="SAM" id="MobiDB-lite"/>
    </source>
</evidence>
<organism evidence="2 3">
    <name type="scientific">Viridothelium virens</name>
    <name type="common">Speckled blister lichen</name>
    <name type="synonym">Trypethelium virens</name>
    <dbReference type="NCBI Taxonomy" id="1048519"/>
    <lineage>
        <taxon>Eukaryota</taxon>
        <taxon>Fungi</taxon>
        <taxon>Dikarya</taxon>
        <taxon>Ascomycota</taxon>
        <taxon>Pezizomycotina</taxon>
        <taxon>Dothideomycetes</taxon>
        <taxon>Dothideomycetes incertae sedis</taxon>
        <taxon>Trypetheliales</taxon>
        <taxon>Trypetheliaceae</taxon>
        <taxon>Viridothelium</taxon>
    </lineage>
</organism>
<feature type="compositionally biased region" description="Basic and acidic residues" evidence="1">
    <location>
        <begin position="456"/>
        <end position="465"/>
    </location>
</feature>
<name>A0A6A6HJL1_VIRVR</name>
<reference evidence="2" key="1">
    <citation type="journal article" date="2020" name="Stud. Mycol.">
        <title>101 Dothideomycetes genomes: a test case for predicting lifestyles and emergence of pathogens.</title>
        <authorList>
            <person name="Haridas S."/>
            <person name="Albert R."/>
            <person name="Binder M."/>
            <person name="Bloem J."/>
            <person name="Labutti K."/>
            <person name="Salamov A."/>
            <person name="Andreopoulos B."/>
            <person name="Baker S."/>
            <person name="Barry K."/>
            <person name="Bills G."/>
            <person name="Bluhm B."/>
            <person name="Cannon C."/>
            <person name="Castanera R."/>
            <person name="Culley D."/>
            <person name="Daum C."/>
            <person name="Ezra D."/>
            <person name="Gonzalez J."/>
            <person name="Henrissat B."/>
            <person name="Kuo A."/>
            <person name="Liang C."/>
            <person name="Lipzen A."/>
            <person name="Lutzoni F."/>
            <person name="Magnuson J."/>
            <person name="Mondo S."/>
            <person name="Nolan M."/>
            <person name="Ohm R."/>
            <person name="Pangilinan J."/>
            <person name="Park H.-J."/>
            <person name="Ramirez L."/>
            <person name="Alfaro M."/>
            <person name="Sun H."/>
            <person name="Tritt A."/>
            <person name="Yoshinaga Y."/>
            <person name="Zwiers L.-H."/>
            <person name="Turgeon B."/>
            <person name="Goodwin S."/>
            <person name="Spatafora J."/>
            <person name="Crous P."/>
            <person name="Grigoriev I."/>
        </authorList>
    </citation>
    <scope>NUCLEOTIDE SEQUENCE</scope>
    <source>
        <strain evidence="2">Tuck. ex Michener</strain>
    </source>
</reference>
<sequence>MSRNYISRFALAALIYGLLILPIPLAALEGPHRTLHHRRGAPKQNEEQSLDDSIRLVDTGQGNQSSVQRLKNDGILPSVLSPTIAEAEKSGKLKWTSLKGDDGTITKFADMDYDDYKEAQDKALHAYFNGQNNASTPKLMRRDGRRRKAPSFRGLLKDFWDGYADISDIKYGVIAKYDTSREDAMDSAERKLQAWFDEWTEKHGGYDFVCRDAGPYGWGSHKQSEMVNFCAFVGLPIAKTAAVLALPGVGAAGGLAAGKIASIAGKSRLLNRVDYASKGQSVSIMKHLGLNVAAKQRHGPTHFTMSSELCHRAIGKMLQKGCRAGEFQIDDDDGYRDYIMNFDQTTDDYDCDGNYPDDYASDFDASYPQDQYEFVEEVPSQYDQDPPPRQGGGRNQDYGYPPPPKGYYQRGAPRPRPVPPPSRAQFQPQACTWNDGRPPPPGRGYPPGRGAPYAPSDRDYYDDRW</sequence>
<feature type="region of interest" description="Disordered" evidence="1">
    <location>
        <begin position="346"/>
        <end position="365"/>
    </location>
</feature>
<feature type="compositionally biased region" description="Low complexity" evidence="1">
    <location>
        <begin position="446"/>
        <end position="455"/>
    </location>
</feature>
<evidence type="ECO:0000313" key="2">
    <source>
        <dbReference type="EMBL" id="KAF2238062.1"/>
    </source>
</evidence>
<dbReference type="EMBL" id="ML991777">
    <property type="protein sequence ID" value="KAF2238062.1"/>
    <property type="molecule type" value="Genomic_DNA"/>
</dbReference>
<dbReference type="Proteomes" id="UP000800092">
    <property type="component" value="Unassembled WGS sequence"/>
</dbReference>
<proteinExistence type="predicted"/>
<protein>
    <submittedName>
        <fullName evidence="2">Uncharacterized protein</fullName>
    </submittedName>
</protein>
<gene>
    <name evidence="2" type="ORF">EV356DRAFT_519690</name>
</gene>
<accession>A0A6A6HJL1</accession>
<feature type="region of interest" description="Disordered" evidence="1">
    <location>
        <begin position="378"/>
        <end position="465"/>
    </location>
</feature>
<dbReference type="AlphaFoldDB" id="A0A6A6HJL1"/>
<keyword evidence="3" id="KW-1185">Reference proteome</keyword>